<organism evidence="2">
    <name type="scientific">marine sediment metagenome</name>
    <dbReference type="NCBI Taxonomy" id="412755"/>
    <lineage>
        <taxon>unclassified sequences</taxon>
        <taxon>metagenomes</taxon>
        <taxon>ecological metagenomes</taxon>
    </lineage>
</organism>
<evidence type="ECO:0000313" key="2">
    <source>
        <dbReference type="EMBL" id="KKL04104.1"/>
    </source>
</evidence>
<reference evidence="2" key="1">
    <citation type="journal article" date="2015" name="Nature">
        <title>Complex archaea that bridge the gap between prokaryotes and eukaryotes.</title>
        <authorList>
            <person name="Spang A."/>
            <person name="Saw J.H."/>
            <person name="Jorgensen S.L."/>
            <person name="Zaremba-Niedzwiedzka K."/>
            <person name="Martijn J."/>
            <person name="Lind A.E."/>
            <person name="van Eijk R."/>
            <person name="Schleper C."/>
            <person name="Guy L."/>
            <person name="Ettema T.J."/>
        </authorList>
    </citation>
    <scope>NUCLEOTIDE SEQUENCE</scope>
</reference>
<dbReference type="GO" id="GO:0005975">
    <property type="term" value="P:carbohydrate metabolic process"/>
    <property type="evidence" value="ECO:0007669"/>
    <property type="project" value="InterPro"/>
</dbReference>
<dbReference type="Gene3D" id="3.40.50.880">
    <property type="match status" value="1"/>
</dbReference>
<dbReference type="GO" id="GO:0004565">
    <property type="term" value="F:beta-galactosidase activity"/>
    <property type="evidence" value="ECO:0007669"/>
    <property type="project" value="InterPro"/>
</dbReference>
<dbReference type="AlphaFoldDB" id="A0A0F9A3G3"/>
<sequence length="459" mass="50749">DYPFLHPTWASGRKLRRDLWYHFLHSCRGVIAWDNHEPKNKLIDRKTLKLTARGEASAPVLKEILAGTDRMLIQSRREDNGVAIYHSPASARVNWWHQFVNVGRGYILRQSWHEYRQDERSVLRTSWIKLIEDNHLQFAFVSPAQLAEGRLAAGGFRVLLLPEVWALSDAEAGRIAAFARAGGTVIADQYTGLYDGHGRRRAKGALDELFGIDQSAVTGDIRTARDPKTPKPRTLGKAASIPGLKADTWDALATRGPNARSVRRVADDADNLVGDRGDAAFVVRTVGKGKAVFLNLDVSHYSRVRTTKLAQAEAVLSIVRAALPAEVQPPARILSAKSGKRLPGSEVAVWTAGPRRRALAVWRNYNVSKEGIGGERFTDNSMFEKDERIVVELDRKYHVVNQRTGKAHGLTDRVALTLSPWEPIILTLQDVPPTALKVTGPASAKRGEVVTLAISGPED</sequence>
<dbReference type="InterPro" id="IPR013738">
    <property type="entry name" value="Beta_galactosidase_Trimer"/>
</dbReference>
<gene>
    <name evidence="2" type="ORF">LCGC14_2619410</name>
</gene>
<accession>A0A0F9A3G3</accession>
<feature type="non-terminal residue" evidence="2">
    <location>
        <position position="459"/>
    </location>
</feature>
<protein>
    <recommendedName>
        <fullName evidence="1">Beta-galactosidase trimerisation domain-containing protein</fullName>
    </recommendedName>
</protein>
<feature type="domain" description="Beta-galactosidase trimerisation" evidence="1">
    <location>
        <begin position="155"/>
        <end position="298"/>
    </location>
</feature>
<dbReference type="SUPFAM" id="SSF52317">
    <property type="entry name" value="Class I glutamine amidotransferase-like"/>
    <property type="match status" value="1"/>
</dbReference>
<dbReference type="EMBL" id="LAZR01044665">
    <property type="protein sequence ID" value="KKL04104.1"/>
    <property type="molecule type" value="Genomic_DNA"/>
</dbReference>
<proteinExistence type="predicted"/>
<name>A0A0F9A3G3_9ZZZZ</name>
<evidence type="ECO:0000259" key="1">
    <source>
        <dbReference type="Pfam" id="PF08532"/>
    </source>
</evidence>
<dbReference type="CDD" id="cd03143">
    <property type="entry name" value="A4_beta-galactosidase_middle_domain"/>
    <property type="match status" value="1"/>
</dbReference>
<feature type="non-terminal residue" evidence="2">
    <location>
        <position position="1"/>
    </location>
</feature>
<dbReference type="Pfam" id="PF08532">
    <property type="entry name" value="Glyco_hydro_42M"/>
    <property type="match status" value="1"/>
</dbReference>
<comment type="caution">
    <text evidence="2">The sequence shown here is derived from an EMBL/GenBank/DDBJ whole genome shotgun (WGS) entry which is preliminary data.</text>
</comment>
<dbReference type="InterPro" id="IPR029062">
    <property type="entry name" value="Class_I_gatase-like"/>
</dbReference>